<sequence>MFQLLVTARMSGLEDFERIAGSVIIGRGGSLLTSKAKKVLGEFDTKLQRHKAFRALQTIYGPTIVLEKVDT</sequence>
<name>A0A0F9VXR6_9ZZZZ</name>
<accession>A0A0F9VXR6</accession>
<evidence type="ECO:0000313" key="1">
    <source>
        <dbReference type="EMBL" id="KKN70503.1"/>
    </source>
</evidence>
<comment type="caution">
    <text evidence="1">The sequence shown here is derived from an EMBL/GenBank/DDBJ whole genome shotgun (WGS) entry which is preliminary data.</text>
</comment>
<protein>
    <submittedName>
        <fullName evidence="1">Uncharacterized protein</fullName>
    </submittedName>
</protein>
<reference evidence="1" key="1">
    <citation type="journal article" date="2015" name="Nature">
        <title>Complex archaea that bridge the gap between prokaryotes and eukaryotes.</title>
        <authorList>
            <person name="Spang A."/>
            <person name="Saw J.H."/>
            <person name="Jorgensen S.L."/>
            <person name="Zaremba-Niedzwiedzka K."/>
            <person name="Martijn J."/>
            <person name="Lind A.E."/>
            <person name="van Eijk R."/>
            <person name="Schleper C."/>
            <person name="Guy L."/>
            <person name="Ettema T.J."/>
        </authorList>
    </citation>
    <scope>NUCLEOTIDE SEQUENCE</scope>
</reference>
<proteinExistence type="predicted"/>
<dbReference type="AlphaFoldDB" id="A0A0F9VXR6"/>
<dbReference type="EMBL" id="LAZR01000401">
    <property type="protein sequence ID" value="KKN70503.1"/>
    <property type="molecule type" value="Genomic_DNA"/>
</dbReference>
<organism evidence="1">
    <name type="scientific">marine sediment metagenome</name>
    <dbReference type="NCBI Taxonomy" id="412755"/>
    <lineage>
        <taxon>unclassified sequences</taxon>
        <taxon>metagenomes</taxon>
        <taxon>ecological metagenomes</taxon>
    </lineage>
</organism>
<gene>
    <name evidence="1" type="ORF">LCGC14_0429330</name>
</gene>